<protein>
    <submittedName>
        <fullName evidence="4">Uncharacterized protein</fullName>
    </submittedName>
</protein>
<gene>
    <name evidence="4" type="ORF">H257_17173</name>
</gene>
<feature type="chain" id="PRO_5004841647" evidence="3">
    <location>
        <begin position="24"/>
        <end position="450"/>
    </location>
</feature>
<evidence type="ECO:0000256" key="1">
    <source>
        <dbReference type="SAM" id="MobiDB-lite"/>
    </source>
</evidence>
<dbReference type="EMBL" id="KI913212">
    <property type="protein sequence ID" value="ETV66391.1"/>
    <property type="molecule type" value="Genomic_DNA"/>
</dbReference>
<feature type="compositionally biased region" description="Low complexity" evidence="1">
    <location>
        <begin position="425"/>
        <end position="450"/>
    </location>
</feature>
<keyword evidence="2" id="KW-0812">Transmembrane</keyword>
<feature type="compositionally biased region" description="Low complexity" evidence="1">
    <location>
        <begin position="342"/>
        <end position="391"/>
    </location>
</feature>
<dbReference type="VEuPathDB" id="FungiDB:H257_17173"/>
<keyword evidence="3" id="KW-0732">Signal</keyword>
<dbReference type="GeneID" id="20819169"/>
<name>W4FHT4_APHAT</name>
<evidence type="ECO:0000256" key="3">
    <source>
        <dbReference type="SAM" id="SignalP"/>
    </source>
</evidence>
<feature type="compositionally biased region" description="Polar residues" evidence="1">
    <location>
        <begin position="135"/>
        <end position="148"/>
    </location>
</feature>
<dbReference type="RefSeq" id="XP_009844166.1">
    <property type="nucleotide sequence ID" value="XM_009845864.1"/>
</dbReference>
<organism evidence="4">
    <name type="scientific">Aphanomyces astaci</name>
    <name type="common">Crayfish plague agent</name>
    <dbReference type="NCBI Taxonomy" id="112090"/>
    <lineage>
        <taxon>Eukaryota</taxon>
        <taxon>Sar</taxon>
        <taxon>Stramenopiles</taxon>
        <taxon>Oomycota</taxon>
        <taxon>Saprolegniomycetes</taxon>
        <taxon>Saprolegniales</taxon>
        <taxon>Verrucalvaceae</taxon>
        <taxon>Aphanomyces</taxon>
    </lineage>
</organism>
<feature type="region of interest" description="Disordered" evidence="1">
    <location>
        <begin position="98"/>
        <end position="170"/>
    </location>
</feature>
<sequence length="450" mass="46604">MAAFLLIAILFYVMASFMAAVAGTNVNAIVTPTHVSVLGVPGVFTAPPGPSCVGKDAALAGVGACPGPQPRLEFGSTCQALPNTTPLVMGCVSVKSPAAPRATPTMAAATTRPPLPMSTTSMPPHTTRPAAPTTKGPTTSPLQSTSPRTTLSVGVTSPPPSTTPLRTTEEIRTTKSPTYLRSTVIPSPTKARPKPIWSWVVVGVVVCGVGLMGCGVAKWRQNQTTSSPPGDGHAADMYHMAATPTGNVPVPWLDVPNTWRNGMAPMDSITEWDARDGEGNDALVLTPREKIPCLDAIGSYEDQRGCGSISSNISSPRRSSSVCSDVATVETVGSSEDQRGWGSVSSNTSSPRRSSSVGSDVSSDGQRGWGSESSNTSSPRRSSSVGSDVSNAQRGWGSESSNTSSPRRSSSIGSNVSHGKRGWGSESSNASSPRRSSSVDSDVTDNSRWS</sequence>
<feature type="signal peptide" evidence="3">
    <location>
        <begin position="1"/>
        <end position="23"/>
    </location>
</feature>
<evidence type="ECO:0000256" key="2">
    <source>
        <dbReference type="SAM" id="Phobius"/>
    </source>
</evidence>
<keyword evidence="2" id="KW-1133">Transmembrane helix</keyword>
<accession>W4FHT4</accession>
<reference evidence="4" key="1">
    <citation type="submission" date="2013-12" db="EMBL/GenBank/DDBJ databases">
        <title>The Genome Sequence of Aphanomyces astaci APO3.</title>
        <authorList>
            <consortium name="The Broad Institute Genomics Platform"/>
            <person name="Russ C."/>
            <person name="Tyler B."/>
            <person name="van West P."/>
            <person name="Dieguez-Uribeondo J."/>
            <person name="Young S.K."/>
            <person name="Zeng Q."/>
            <person name="Gargeya S."/>
            <person name="Fitzgerald M."/>
            <person name="Abouelleil A."/>
            <person name="Alvarado L."/>
            <person name="Chapman S.B."/>
            <person name="Gainer-Dewar J."/>
            <person name="Goldberg J."/>
            <person name="Griggs A."/>
            <person name="Gujja S."/>
            <person name="Hansen M."/>
            <person name="Howarth C."/>
            <person name="Imamovic A."/>
            <person name="Ireland A."/>
            <person name="Larimer J."/>
            <person name="McCowan C."/>
            <person name="Murphy C."/>
            <person name="Pearson M."/>
            <person name="Poon T.W."/>
            <person name="Priest M."/>
            <person name="Roberts A."/>
            <person name="Saif S."/>
            <person name="Shea T."/>
            <person name="Sykes S."/>
            <person name="Wortman J."/>
            <person name="Nusbaum C."/>
            <person name="Birren B."/>
        </authorList>
    </citation>
    <scope>NUCLEOTIDE SEQUENCE [LARGE SCALE GENOMIC DNA]</scope>
    <source>
        <strain evidence="4">APO3</strain>
    </source>
</reference>
<feature type="compositionally biased region" description="Low complexity" evidence="1">
    <location>
        <begin position="398"/>
        <end position="417"/>
    </location>
</feature>
<keyword evidence="2" id="KW-0472">Membrane</keyword>
<feature type="compositionally biased region" description="Low complexity" evidence="1">
    <location>
        <begin position="98"/>
        <end position="134"/>
    </location>
</feature>
<feature type="region of interest" description="Disordered" evidence="1">
    <location>
        <begin position="329"/>
        <end position="450"/>
    </location>
</feature>
<proteinExistence type="predicted"/>
<dbReference type="AlphaFoldDB" id="W4FHT4"/>
<evidence type="ECO:0000313" key="4">
    <source>
        <dbReference type="EMBL" id="ETV66391.1"/>
    </source>
</evidence>
<feature type="transmembrane region" description="Helical" evidence="2">
    <location>
        <begin position="196"/>
        <end position="217"/>
    </location>
</feature>